<evidence type="ECO:0000256" key="1">
    <source>
        <dbReference type="SAM" id="MobiDB-lite"/>
    </source>
</evidence>
<keyword evidence="3" id="KW-0378">Hydrolase</keyword>
<dbReference type="GO" id="GO:0030655">
    <property type="term" value="P:beta-lactam antibiotic catabolic process"/>
    <property type="evidence" value="ECO:0007669"/>
    <property type="project" value="InterPro"/>
</dbReference>
<dbReference type="Proteomes" id="UP000516052">
    <property type="component" value="Chromosome"/>
</dbReference>
<dbReference type="PANTHER" id="PTHR35333:SF3">
    <property type="entry name" value="BETA-LACTAMASE-TYPE TRANSPEPTIDASE FOLD CONTAINING PROTEIN"/>
    <property type="match status" value="1"/>
</dbReference>
<dbReference type="PANTHER" id="PTHR35333">
    <property type="entry name" value="BETA-LACTAMASE"/>
    <property type="match status" value="1"/>
</dbReference>
<dbReference type="InterPro" id="IPR012338">
    <property type="entry name" value="Beta-lactam/transpept-like"/>
</dbReference>
<dbReference type="KEGG" id="sroi:IAG44_19505"/>
<feature type="region of interest" description="Disordered" evidence="1">
    <location>
        <begin position="250"/>
        <end position="273"/>
    </location>
</feature>
<sequence length="273" mass="29944">MASVALYDRKTGIECAYDENRQQDAASVMKTVILGALLFQNKGPLSSEDDALARKMITASDNASATALWKKLSDLTNPSAPNPVKIQEFLDAAGMKNTVLDKEGFWGLSQVTAADQLTLLKVFTSDGDTGAPVLSPEARSYALDLMNHVQSDQRWGTPAGAPQNAVVHVKNGWLRRSNNPDVDPYDRLDWKVNSMAAFTGDDYDYGLVVLTENNRVAEGQPAESGWTYGIDTIEGVAHAVHHDLYPERSSFRSLQPTPQSLVKQLKLQPQQPR</sequence>
<dbReference type="AlphaFoldDB" id="A0A7H0ISU0"/>
<dbReference type="GO" id="GO:0046677">
    <property type="term" value="P:response to antibiotic"/>
    <property type="evidence" value="ECO:0007669"/>
    <property type="project" value="InterPro"/>
</dbReference>
<feature type="compositionally biased region" description="Low complexity" evidence="1">
    <location>
        <begin position="258"/>
        <end position="273"/>
    </location>
</feature>
<reference evidence="3 4" key="1">
    <citation type="submission" date="2020-08" db="EMBL/GenBank/DDBJ databases">
        <title>A novel species.</title>
        <authorList>
            <person name="Gao J."/>
        </authorList>
    </citation>
    <scope>NUCLEOTIDE SEQUENCE [LARGE SCALE GENOMIC DNA]</scope>
    <source>
        <strain evidence="3 4">CRXT-G-22</strain>
    </source>
</reference>
<dbReference type="InterPro" id="IPR000871">
    <property type="entry name" value="Beta-lactam_class-A"/>
</dbReference>
<accession>A0A7H0ISU0</accession>
<proteinExistence type="predicted"/>
<organism evidence="3 4">
    <name type="scientific">Streptomyces roseirectus</name>
    <dbReference type="NCBI Taxonomy" id="2768066"/>
    <lineage>
        <taxon>Bacteria</taxon>
        <taxon>Bacillati</taxon>
        <taxon>Actinomycetota</taxon>
        <taxon>Actinomycetes</taxon>
        <taxon>Kitasatosporales</taxon>
        <taxon>Streptomycetaceae</taxon>
        <taxon>Streptomyces</taxon>
    </lineage>
</organism>
<dbReference type="Gene3D" id="3.40.710.10">
    <property type="entry name" value="DD-peptidase/beta-lactamase superfamily"/>
    <property type="match status" value="1"/>
</dbReference>
<evidence type="ECO:0000313" key="4">
    <source>
        <dbReference type="Proteomes" id="UP000516052"/>
    </source>
</evidence>
<dbReference type="Pfam" id="PF13354">
    <property type="entry name" value="Beta-lactamase2"/>
    <property type="match status" value="1"/>
</dbReference>
<dbReference type="GO" id="GO:0008800">
    <property type="term" value="F:beta-lactamase activity"/>
    <property type="evidence" value="ECO:0007669"/>
    <property type="project" value="InterPro"/>
</dbReference>
<evidence type="ECO:0000313" key="3">
    <source>
        <dbReference type="EMBL" id="QNP75856.1"/>
    </source>
</evidence>
<keyword evidence="4" id="KW-1185">Reference proteome</keyword>
<dbReference type="InterPro" id="IPR045155">
    <property type="entry name" value="Beta-lactam_cat"/>
</dbReference>
<dbReference type="EMBL" id="CP060828">
    <property type="protein sequence ID" value="QNP75856.1"/>
    <property type="molecule type" value="Genomic_DNA"/>
</dbReference>
<dbReference type="SUPFAM" id="SSF56601">
    <property type="entry name" value="beta-lactamase/transpeptidase-like"/>
    <property type="match status" value="1"/>
</dbReference>
<protein>
    <submittedName>
        <fullName evidence="3">Serine hydrolase</fullName>
    </submittedName>
</protein>
<feature type="domain" description="Beta-lactamase class A catalytic" evidence="2">
    <location>
        <begin position="52"/>
        <end position="178"/>
    </location>
</feature>
<evidence type="ECO:0000259" key="2">
    <source>
        <dbReference type="Pfam" id="PF13354"/>
    </source>
</evidence>
<name>A0A7H0ISU0_9ACTN</name>
<gene>
    <name evidence="3" type="ORF">IAG44_19505</name>
</gene>